<feature type="region of interest" description="Disordered" evidence="1">
    <location>
        <begin position="1"/>
        <end position="34"/>
    </location>
</feature>
<evidence type="ECO:0000256" key="1">
    <source>
        <dbReference type="SAM" id="MobiDB-lite"/>
    </source>
</evidence>
<accession>A0A6P8ZPA5</accession>
<keyword evidence="2" id="KW-1185">Reference proteome</keyword>
<proteinExistence type="predicted"/>
<evidence type="ECO:0000313" key="3">
    <source>
        <dbReference type="RefSeq" id="XP_034243764.1"/>
    </source>
</evidence>
<dbReference type="GeneID" id="117646728"/>
<dbReference type="AlphaFoldDB" id="A0A6P8ZPA5"/>
<protein>
    <submittedName>
        <fullName evidence="3">Uncharacterized protein LOC117646728 isoform X2</fullName>
    </submittedName>
</protein>
<reference evidence="3" key="1">
    <citation type="submission" date="2025-08" db="UniProtKB">
        <authorList>
            <consortium name="RefSeq"/>
        </authorList>
    </citation>
    <scope>IDENTIFICATION</scope>
    <source>
        <tissue evidence="3">Total insect</tissue>
    </source>
</reference>
<evidence type="ECO:0000313" key="2">
    <source>
        <dbReference type="Proteomes" id="UP000515158"/>
    </source>
</evidence>
<name>A0A6P8ZPA5_THRPL</name>
<organism evidence="3">
    <name type="scientific">Thrips palmi</name>
    <name type="common">Melon thrips</name>
    <dbReference type="NCBI Taxonomy" id="161013"/>
    <lineage>
        <taxon>Eukaryota</taxon>
        <taxon>Metazoa</taxon>
        <taxon>Ecdysozoa</taxon>
        <taxon>Arthropoda</taxon>
        <taxon>Hexapoda</taxon>
        <taxon>Insecta</taxon>
        <taxon>Pterygota</taxon>
        <taxon>Neoptera</taxon>
        <taxon>Paraneoptera</taxon>
        <taxon>Thysanoptera</taxon>
        <taxon>Terebrantia</taxon>
        <taxon>Thripoidea</taxon>
        <taxon>Thripidae</taxon>
        <taxon>Thrips</taxon>
    </lineage>
</organism>
<dbReference type="RefSeq" id="XP_034243764.1">
    <property type="nucleotide sequence ID" value="XM_034387873.1"/>
</dbReference>
<sequence>MELSGESWGISAFPKSVPWKGQNQSKHTNKNQKSLLVPPGEQLRSTKYNTFLSSPFRNGKIFVWETLIAQSTRKGGKQAQEGVYLKII</sequence>
<dbReference type="Proteomes" id="UP000515158">
    <property type="component" value="Unplaced"/>
</dbReference>
<feature type="compositionally biased region" description="Polar residues" evidence="1">
    <location>
        <begin position="21"/>
        <end position="34"/>
    </location>
</feature>
<gene>
    <name evidence="3" type="primary">LOC117646728</name>
</gene>